<proteinExistence type="predicted"/>
<dbReference type="RefSeq" id="WP_156231829.1">
    <property type="nucleotide sequence ID" value="NZ_CP046455.1"/>
</dbReference>
<dbReference type="EMBL" id="CP046455">
    <property type="protein sequence ID" value="QGU08340.1"/>
    <property type="molecule type" value="Genomic_DNA"/>
</dbReference>
<evidence type="ECO:0000313" key="2">
    <source>
        <dbReference type="Proteomes" id="UP000424462"/>
    </source>
</evidence>
<gene>
    <name evidence="1" type="ORF">COCCU_12200</name>
</gene>
<sequence>MSDFLTTWSAASSDGIFGEVFGLLDTAGTWAGALADLLGLL</sequence>
<evidence type="ECO:0000313" key="1">
    <source>
        <dbReference type="EMBL" id="QGU08340.1"/>
    </source>
</evidence>
<protein>
    <recommendedName>
        <fullName evidence="3">Porin</fullName>
    </recommendedName>
</protein>
<dbReference type="Proteomes" id="UP000424462">
    <property type="component" value="Chromosome"/>
</dbReference>
<name>A0A6B8WEC0_9CORY</name>
<dbReference type="KEGG" id="cok:COCCU_12200"/>
<keyword evidence="2" id="KW-1185">Reference proteome</keyword>
<dbReference type="NCBIfam" id="NF033925">
    <property type="entry name" value="pora_1"/>
    <property type="match status" value="1"/>
</dbReference>
<dbReference type="AlphaFoldDB" id="A0A6B8WEC0"/>
<accession>A0A6B8WEC0</accession>
<reference evidence="1 2" key="1">
    <citation type="submission" date="2019-11" db="EMBL/GenBank/DDBJ databases">
        <title>Complete genome sequence of Corynebacterium kalinowskii 1959, a novel Corynebacterium species isolated from soil of a small paddock in Vilsendorf, Germany.</title>
        <authorList>
            <person name="Schaffert L."/>
            <person name="Ruwe M."/>
            <person name="Milse J."/>
            <person name="Hanuschka K."/>
            <person name="Ortseifen V."/>
            <person name="Droste J."/>
            <person name="Brandt D."/>
            <person name="Schlueter L."/>
            <person name="Kutter Y."/>
            <person name="Vinke S."/>
            <person name="Viehoefer P."/>
            <person name="Jacob L."/>
            <person name="Luebke N.-C."/>
            <person name="Schulte-Berndt E."/>
            <person name="Hain C."/>
            <person name="Linder M."/>
            <person name="Schmidt P."/>
            <person name="Wollenschlaeger L."/>
            <person name="Luttermann T."/>
            <person name="Thieme E."/>
            <person name="Hassa J."/>
            <person name="Haak M."/>
            <person name="Wittchen M."/>
            <person name="Mentz A."/>
            <person name="Persicke M."/>
            <person name="Busche T."/>
            <person name="Ruckert C."/>
        </authorList>
    </citation>
    <scope>NUCLEOTIDE SEQUENCE [LARGE SCALE GENOMIC DNA]</scope>
    <source>
        <strain evidence="1 2">2039</strain>
    </source>
</reference>
<organism evidence="1 2">
    <name type="scientific">Corynebacterium occultum</name>
    <dbReference type="NCBI Taxonomy" id="2675219"/>
    <lineage>
        <taxon>Bacteria</taxon>
        <taxon>Bacillati</taxon>
        <taxon>Actinomycetota</taxon>
        <taxon>Actinomycetes</taxon>
        <taxon>Mycobacteriales</taxon>
        <taxon>Corynebacteriaceae</taxon>
        <taxon>Corynebacterium</taxon>
    </lineage>
</organism>
<evidence type="ECO:0008006" key="3">
    <source>
        <dbReference type="Google" id="ProtNLM"/>
    </source>
</evidence>